<reference evidence="1 2" key="1">
    <citation type="journal article" date="2023" name="Plant Dis.">
        <title>First Report of Diplodia intermedia Causing Canker and Dieback Diseases on Apple Trees in Canada.</title>
        <authorList>
            <person name="Ellouze W."/>
            <person name="Ilyukhin E."/>
            <person name="Sulman M."/>
            <person name="Ali S."/>
        </authorList>
    </citation>
    <scope>NUCLEOTIDE SEQUENCE [LARGE SCALE GENOMIC DNA]</scope>
    <source>
        <strain evidence="1 2">M45-28</strain>
    </source>
</reference>
<sequence length="59" mass="7007">MTPPDATSVLQGEDLIRRGTETLNVQFYRLPQEIKRMIFDRVFEDPGDATMRELQYCQW</sequence>
<accession>A0ABR3TW39</accession>
<name>A0ABR3TW39_9PEZI</name>
<proteinExistence type="predicted"/>
<evidence type="ECO:0008006" key="3">
    <source>
        <dbReference type="Google" id="ProtNLM"/>
    </source>
</evidence>
<keyword evidence="2" id="KW-1185">Reference proteome</keyword>
<evidence type="ECO:0000313" key="2">
    <source>
        <dbReference type="Proteomes" id="UP001521184"/>
    </source>
</evidence>
<protein>
    <recommendedName>
        <fullName evidence="3">F-box domain-containing protein</fullName>
    </recommendedName>
</protein>
<organism evidence="1 2">
    <name type="scientific">Diplodia intermedia</name>
    <dbReference type="NCBI Taxonomy" id="856260"/>
    <lineage>
        <taxon>Eukaryota</taxon>
        <taxon>Fungi</taxon>
        <taxon>Dikarya</taxon>
        <taxon>Ascomycota</taxon>
        <taxon>Pezizomycotina</taxon>
        <taxon>Dothideomycetes</taxon>
        <taxon>Dothideomycetes incertae sedis</taxon>
        <taxon>Botryosphaeriales</taxon>
        <taxon>Botryosphaeriaceae</taxon>
        <taxon>Diplodia</taxon>
    </lineage>
</organism>
<gene>
    <name evidence="1" type="ORF">SLS58_003445</name>
</gene>
<dbReference type="Proteomes" id="UP001521184">
    <property type="component" value="Unassembled WGS sequence"/>
</dbReference>
<comment type="caution">
    <text evidence="1">The sequence shown here is derived from an EMBL/GenBank/DDBJ whole genome shotgun (WGS) entry which is preliminary data.</text>
</comment>
<dbReference type="EMBL" id="JAKEKT020000017">
    <property type="protein sequence ID" value="KAL1646025.1"/>
    <property type="molecule type" value="Genomic_DNA"/>
</dbReference>
<evidence type="ECO:0000313" key="1">
    <source>
        <dbReference type="EMBL" id="KAL1646025.1"/>
    </source>
</evidence>